<sequence length="117" mass="12616">MTQTPTHPSASAGDPSSGFGDISYNTGYGVNLDTDANMEHPATRDAQARQTNAHRATHAAEALHRHGQVSHSDADDMQQALVELLTDLHHLCDTCDLDLTPLYQAATLIHTRETQAA</sequence>
<feature type="region of interest" description="Disordered" evidence="1">
    <location>
        <begin position="1"/>
        <end position="74"/>
    </location>
</feature>
<protein>
    <submittedName>
        <fullName evidence="2">Uncharacterized protein</fullName>
    </submittedName>
</protein>
<feature type="compositionally biased region" description="Basic and acidic residues" evidence="1">
    <location>
        <begin position="37"/>
        <end position="47"/>
    </location>
</feature>
<reference evidence="2 3" key="2">
    <citation type="submission" date="2020-08" db="EMBL/GenBank/DDBJ databases">
        <authorList>
            <person name="Partida-Martinez L."/>
            <person name="Huntemann M."/>
            <person name="Clum A."/>
            <person name="Wang J."/>
            <person name="Palaniappan K."/>
            <person name="Ritter S."/>
            <person name="Chen I.-M."/>
            <person name="Stamatis D."/>
            <person name="Reddy T."/>
            <person name="O'Malley R."/>
            <person name="Daum C."/>
            <person name="Shapiro N."/>
            <person name="Ivanova N."/>
            <person name="Kyrpides N."/>
            <person name="Woyke T."/>
        </authorList>
    </citation>
    <scope>NUCLEOTIDE SEQUENCE [LARGE SCALE GENOMIC DNA]</scope>
    <source>
        <strain evidence="2 3">AS2.23</strain>
    </source>
</reference>
<proteinExistence type="predicted"/>
<reference evidence="2 3" key="1">
    <citation type="submission" date="2020-08" db="EMBL/GenBank/DDBJ databases">
        <title>The Agave Microbiome: Exploring the role of microbial communities in plant adaptations to desert environments.</title>
        <authorList>
            <person name="Partida-Martinez L.P."/>
        </authorList>
    </citation>
    <scope>NUCLEOTIDE SEQUENCE [LARGE SCALE GENOMIC DNA]</scope>
    <source>
        <strain evidence="2 3">AS2.23</strain>
    </source>
</reference>
<evidence type="ECO:0000313" key="2">
    <source>
        <dbReference type="EMBL" id="MBB2903582.1"/>
    </source>
</evidence>
<comment type="caution">
    <text evidence="2">The sequence shown here is derived from an EMBL/GenBank/DDBJ whole genome shotgun (WGS) entry which is preliminary data.</text>
</comment>
<dbReference type="Proteomes" id="UP000533269">
    <property type="component" value="Unassembled WGS sequence"/>
</dbReference>
<evidence type="ECO:0000313" key="3">
    <source>
        <dbReference type="Proteomes" id="UP000533269"/>
    </source>
</evidence>
<dbReference type="AlphaFoldDB" id="A0A7W4TRV7"/>
<organism evidence="2 3">
    <name type="scientific">Kineococcus radiotolerans</name>
    <dbReference type="NCBI Taxonomy" id="131568"/>
    <lineage>
        <taxon>Bacteria</taxon>
        <taxon>Bacillati</taxon>
        <taxon>Actinomycetota</taxon>
        <taxon>Actinomycetes</taxon>
        <taxon>Kineosporiales</taxon>
        <taxon>Kineosporiaceae</taxon>
        <taxon>Kineococcus</taxon>
    </lineage>
</organism>
<dbReference type="RefSeq" id="WP_183393174.1">
    <property type="nucleotide sequence ID" value="NZ_JACHVY010000010.1"/>
</dbReference>
<name>A0A7W4TRV7_KINRA</name>
<evidence type="ECO:0000256" key="1">
    <source>
        <dbReference type="SAM" id="MobiDB-lite"/>
    </source>
</evidence>
<gene>
    <name evidence="2" type="ORF">FHR75_004425</name>
</gene>
<dbReference type="EMBL" id="JACHVY010000010">
    <property type="protein sequence ID" value="MBB2903582.1"/>
    <property type="molecule type" value="Genomic_DNA"/>
</dbReference>
<accession>A0A7W4TRV7</accession>